<dbReference type="InterPro" id="IPR014746">
    <property type="entry name" value="Gln_synth/guanido_kin_cat_dom"/>
</dbReference>
<evidence type="ECO:0000256" key="4">
    <source>
        <dbReference type="ARBA" id="ARBA00021364"/>
    </source>
</evidence>
<evidence type="ECO:0000256" key="2">
    <source>
        <dbReference type="ARBA" id="ARBA00009897"/>
    </source>
</evidence>
<evidence type="ECO:0000256" key="7">
    <source>
        <dbReference type="ARBA" id="ARBA00022723"/>
    </source>
</evidence>
<keyword evidence="6 20" id="KW-0436">Ligase</keyword>
<evidence type="ECO:0000256" key="8">
    <source>
        <dbReference type="ARBA" id="ARBA00022741"/>
    </source>
</evidence>
<dbReference type="Gene3D" id="3.30.590.10">
    <property type="entry name" value="Glutamine synthetase/guanido kinase, catalytic domain"/>
    <property type="match status" value="1"/>
</dbReference>
<feature type="binding site" evidence="15">
    <location>
        <position position="132"/>
    </location>
    <ligand>
        <name>Mg(2+)</name>
        <dbReference type="ChEBI" id="CHEBI:18420"/>
        <label>1</label>
    </ligand>
</feature>
<dbReference type="InterPro" id="IPR036651">
    <property type="entry name" value="Gln_synt_N_sf"/>
</dbReference>
<evidence type="ECO:0000313" key="20">
    <source>
        <dbReference type="EMBL" id="WYY01041.1"/>
    </source>
</evidence>
<keyword evidence="5" id="KW-0963">Cytoplasm</keyword>
<keyword evidence="8 14" id="KW-0547">Nucleotide-binding</keyword>
<dbReference type="InterPro" id="IPR027303">
    <property type="entry name" value="Gln_synth_gly_rich_site"/>
</dbReference>
<feature type="binding site" evidence="13">
    <location>
        <position position="298"/>
    </location>
    <ligand>
        <name>L-glutamate</name>
        <dbReference type="ChEBI" id="CHEBI:29985"/>
    </ligand>
</feature>
<dbReference type="EMBL" id="CP133772">
    <property type="protein sequence ID" value="WYY01041.1"/>
    <property type="molecule type" value="Genomic_DNA"/>
</dbReference>
<evidence type="ECO:0000256" key="15">
    <source>
        <dbReference type="PIRSR" id="PIRSR604809-3"/>
    </source>
</evidence>
<dbReference type="InterPro" id="IPR008146">
    <property type="entry name" value="Gln_synth_cat_dom"/>
</dbReference>
<name>A0AAX4NJC5_9ARCH</name>
<feature type="binding site" evidence="14">
    <location>
        <position position="182"/>
    </location>
    <ligand>
        <name>ATP</name>
        <dbReference type="ChEBI" id="CHEBI:30616"/>
    </ligand>
</feature>
<feature type="binding site" evidence="13">
    <location>
        <position position="316"/>
    </location>
    <ligand>
        <name>L-glutamate</name>
        <dbReference type="ChEBI" id="CHEBI:29985"/>
    </ligand>
</feature>
<dbReference type="EC" id="6.3.1.2" evidence="3"/>
<keyword evidence="21" id="KW-1185">Reference proteome</keyword>
<feature type="binding site" evidence="15">
    <location>
        <position position="194"/>
    </location>
    <ligand>
        <name>Mg(2+)</name>
        <dbReference type="ChEBI" id="CHEBI:18420"/>
        <label>1</label>
    </ligand>
</feature>
<evidence type="ECO:0000313" key="21">
    <source>
        <dbReference type="Proteomes" id="UP001451606"/>
    </source>
</evidence>
<keyword evidence="10 15" id="KW-0460">Magnesium</keyword>
<dbReference type="GO" id="GO:0004356">
    <property type="term" value="F:glutamine synthetase activity"/>
    <property type="evidence" value="ECO:0007669"/>
    <property type="project" value="UniProtKB-EC"/>
</dbReference>
<evidence type="ECO:0000256" key="14">
    <source>
        <dbReference type="PIRSR" id="PIRSR604809-2"/>
    </source>
</evidence>
<comment type="catalytic activity">
    <reaction evidence="12">
        <text>L-glutamate + NH4(+) + ATP = L-glutamine + ADP + phosphate + H(+)</text>
        <dbReference type="Rhea" id="RHEA:16169"/>
        <dbReference type="ChEBI" id="CHEBI:15378"/>
        <dbReference type="ChEBI" id="CHEBI:28938"/>
        <dbReference type="ChEBI" id="CHEBI:29985"/>
        <dbReference type="ChEBI" id="CHEBI:30616"/>
        <dbReference type="ChEBI" id="CHEBI:43474"/>
        <dbReference type="ChEBI" id="CHEBI:58359"/>
        <dbReference type="ChEBI" id="CHEBI:456216"/>
        <dbReference type="EC" id="6.3.1.2"/>
    </reaction>
</comment>
<dbReference type="NCBIfam" id="TIGR00653">
    <property type="entry name" value="GlnA"/>
    <property type="match status" value="1"/>
</dbReference>
<keyword evidence="7 15" id="KW-0479">Metal-binding</keyword>
<dbReference type="PANTHER" id="PTHR43785">
    <property type="entry name" value="GAMMA-GLUTAMYLPUTRESCINE SYNTHETASE"/>
    <property type="match status" value="1"/>
</dbReference>
<dbReference type="GeneID" id="95968375"/>
<evidence type="ECO:0000256" key="12">
    <source>
        <dbReference type="ARBA" id="ARBA00049436"/>
    </source>
</evidence>
<evidence type="ECO:0000256" key="1">
    <source>
        <dbReference type="ARBA" id="ARBA00004496"/>
    </source>
</evidence>
<feature type="domain" description="GS beta-grasp" evidence="18">
    <location>
        <begin position="15"/>
        <end position="100"/>
    </location>
</feature>
<evidence type="ECO:0000256" key="16">
    <source>
        <dbReference type="PROSITE-ProRule" id="PRU01330"/>
    </source>
</evidence>
<dbReference type="SUPFAM" id="SSF55931">
    <property type="entry name" value="Glutamine synthetase/guanido kinase"/>
    <property type="match status" value="1"/>
</dbReference>
<dbReference type="SMART" id="SM01230">
    <property type="entry name" value="Gln-synt_C"/>
    <property type="match status" value="1"/>
</dbReference>
<dbReference type="PROSITE" id="PS00181">
    <property type="entry name" value="GLNA_ATP"/>
    <property type="match status" value="1"/>
</dbReference>
<comment type="similarity">
    <text evidence="2 16 17">Belongs to the glutamine synthetase family.</text>
</comment>
<dbReference type="KEGG" id="omr:OXIME_001637"/>
<gene>
    <name evidence="20" type="primary">glnA</name>
    <name evidence="20" type="ORF">OXIME_001637</name>
</gene>
<dbReference type="GO" id="GO:0006542">
    <property type="term" value="P:glutamine biosynthetic process"/>
    <property type="evidence" value="ECO:0007669"/>
    <property type="project" value="InterPro"/>
</dbReference>
<organism evidence="20 21">
    <name type="scientific">Oxyplasma meridianum</name>
    <dbReference type="NCBI Taxonomy" id="3073602"/>
    <lineage>
        <taxon>Archaea</taxon>
        <taxon>Methanobacteriati</taxon>
        <taxon>Thermoplasmatota</taxon>
        <taxon>Thermoplasmata</taxon>
        <taxon>Thermoplasmatales</taxon>
        <taxon>Thermoplasmataceae</taxon>
        <taxon>Oxyplasma</taxon>
    </lineage>
</organism>
<comment type="subcellular location">
    <subcellularLocation>
        <location evidence="1">Cytoplasm</location>
    </subcellularLocation>
</comment>
<feature type="binding site" evidence="15">
    <location>
        <position position="243"/>
    </location>
    <ligand>
        <name>Mg(2+)</name>
        <dbReference type="ChEBI" id="CHEBI:18420"/>
        <label>1</label>
    </ligand>
</feature>
<accession>A0AAX4NJC5</accession>
<evidence type="ECO:0000256" key="6">
    <source>
        <dbReference type="ARBA" id="ARBA00022598"/>
    </source>
</evidence>
<keyword evidence="9 14" id="KW-0067">ATP-binding</keyword>
<feature type="binding site" evidence="15">
    <location>
        <position position="130"/>
    </location>
    <ligand>
        <name>Mg(2+)</name>
        <dbReference type="ChEBI" id="CHEBI:18420"/>
        <label>1</label>
    </ligand>
</feature>
<evidence type="ECO:0000256" key="5">
    <source>
        <dbReference type="ARBA" id="ARBA00022490"/>
    </source>
</evidence>
<dbReference type="SUPFAM" id="SSF54368">
    <property type="entry name" value="Glutamine synthetase, N-terminal domain"/>
    <property type="match status" value="1"/>
</dbReference>
<dbReference type="InterPro" id="IPR004809">
    <property type="entry name" value="Gln_synth_I"/>
</dbReference>
<evidence type="ECO:0000256" key="3">
    <source>
        <dbReference type="ARBA" id="ARBA00012937"/>
    </source>
</evidence>
<feature type="binding site" evidence="13">
    <location>
        <position position="304"/>
    </location>
    <ligand>
        <name>L-glutamate</name>
        <dbReference type="ChEBI" id="CHEBI:29985"/>
    </ligand>
</feature>
<proteinExistence type="inferred from homology"/>
<dbReference type="AlphaFoldDB" id="A0AAX4NJC5"/>
<dbReference type="Pfam" id="PF03951">
    <property type="entry name" value="Gln-synt_N"/>
    <property type="match status" value="1"/>
</dbReference>
<dbReference type="InterPro" id="IPR008147">
    <property type="entry name" value="Gln_synt_N"/>
</dbReference>
<evidence type="ECO:0000256" key="10">
    <source>
        <dbReference type="ARBA" id="ARBA00022842"/>
    </source>
</evidence>
<feature type="binding site" evidence="13">
    <location>
        <position position="335"/>
    </location>
    <ligand>
        <name>L-glutamate</name>
        <dbReference type="ChEBI" id="CHEBI:29985"/>
    </ligand>
</feature>
<dbReference type="GO" id="GO:0005524">
    <property type="term" value="F:ATP binding"/>
    <property type="evidence" value="ECO:0007669"/>
    <property type="project" value="UniProtKB-KW"/>
</dbReference>
<feature type="domain" description="GS catalytic" evidence="19">
    <location>
        <begin position="107"/>
        <end position="444"/>
    </location>
</feature>
<feature type="binding site" evidence="15">
    <location>
        <position position="187"/>
    </location>
    <ligand>
        <name>Mg(2+)</name>
        <dbReference type="ChEBI" id="CHEBI:18420"/>
        <label>1</label>
    </ligand>
</feature>
<reference evidence="20 21" key="1">
    <citation type="submission" date="2023-09" db="EMBL/GenBank/DDBJ databases">
        <authorList>
            <person name="Golyshina O.V."/>
            <person name="Lunev E.A."/>
            <person name="Bargiela R."/>
            <person name="Gaines M.C."/>
            <person name="Daum B."/>
            <person name="Bale N.J."/>
            <person name="Koenen M."/>
            <person name="Sinninghe Damst J.S."/>
            <person name="Yakimov M."/>
            <person name="Golyshin P.N."/>
        </authorList>
    </citation>
    <scope>NUCLEOTIDE SEQUENCE [LARGE SCALE GENOMIC DNA]</scope>
    <source>
        <strain evidence="20 21">M1</strain>
    </source>
</reference>
<dbReference type="GO" id="GO:0046872">
    <property type="term" value="F:metal ion binding"/>
    <property type="evidence" value="ECO:0007669"/>
    <property type="project" value="UniProtKB-KW"/>
</dbReference>
<evidence type="ECO:0000259" key="18">
    <source>
        <dbReference type="PROSITE" id="PS51986"/>
    </source>
</evidence>
<feature type="binding site" evidence="15">
    <location>
        <position position="333"/>
    </location>
    <ligand>
        <name>Mg(2+)</name>
        <dbReference type="ChEBI" id="CHEBI:18420"/>
        <label>1</label>
    </ligand>
</feature>
<feature type="binding site" evidence="14">
    <location>
        <begin position="245"/>
        <end position="247"/>
    </location>
    <ligand>
        <name>ATP</name>
        <dbReference type="ChEBI" id="CHEBI:30616"/>
    </ligand>
</feature>
<evidence type="ECO:0000256" key="17">
    <source>
        <dbReference type="RuleBase" id="RU000384"/>
    </source>
</evidence>
<dbReference type="PANTHER" id="PTHR43785:SF12">
    <property type="entry name" value="TYPE-1 GLUTAMINE SYNTHETASE 2"/>
    <property type="match status" value="1"/>
</dbReference>
<feature type="binding site" evidence="14">
    <location>
        <position position="316"/>
    </location>
    <ligand>
        <name>ATP</name>
        <dbReference type="ChEBI" id="CHEBI:30616"/>
    </ligand>
</feature>
<protein>
    <recommendedName>
        <fullName evidence="4">Glutamine synthetase</fullName>
        <ecNumber evidence="3">6.3.1.2</ecNumber>
    </recommendedName>
    <alternativeName>
        <fullName evidence="11">Glutamate--ammonia ligase</fullName>
    </alternativeName>
</protein>
<feature type="binding site" evidence="13">
    <location>
        <begin position="238"/>
        <end position="239"/>
    </location>
    <ligand>
        <name>L-glutamate</name>
        <dbReference type="ChEBI" id="CHEBI:29985"/>
    </ligand>
</feature>
<evidence type="ECO:0000256" key="9">
    <source>
        <dbReference type="ARBA" id="ARBA00022840"/>
    </source>
</evidence>
<dbReference type="Proteomes" id="UP001451606">
    <property type="component" value="Chromosome"/>
</dbReference>
<evidence type="ECO:0000256" key="13">
    <source>
        <dbReference type="PIRSR" id="PIRSR604809-1"/>
    </source>
</evidence>
<evidence type="ECO:0000259" key="19">
    <source>
        <dbReference type="PROSITE" id="PS51987"/>
    </source>
</evidence>
<dbReference type="PROSITE" id="PS51986">
    <property type="entry name" value="GS_BETA_GRASP"/>
    <property type="match status" value="1"/>
</dbReference>
<comment type="cofactor">
    <cofactor evidence="15">
        <name>Mg(2+)</name>
        <dbReference type="ChEBI" id="CHEBI:18420"/>
    </cofactor>
    <text evidence="15">Binds 2 Mg(2+) ions per subunit.</text>
</comment>
<evidence type="ECO:0000256" key="11">
    <source>
        <dbReference type="ARBA" id="ARBA00030668"/>
    </source>
</evidence>
<sequence length="444" mass="50633">MQEDVKQYLTKLEKDNVDFLQLQFTDIVGFVKTLTVPKNRFESALEEGVVFDGSSVAGYAQIEESDMRAVPDLSSYTVLPEKGKNYRIARFICQIHTPDGERFPGDPRYVLEKQLEKLHKNGMDFFVGPEFEFFIFKRDSNGNPTNIPSDYGGYFDNTPLDTASEIRQDILKTLYDLGYHPEAAHHEVAYGQHEIDLRYAQALVMADRVAMLKNIIKNAAQNHGLYATFMPKPVNGVNGSGMHVHQSIMSKGEKDNLFYEKKAKYGISELGMHYMAGVLKNINQGSAILASWVNSYKRLIPGYEAPVYISWANKNRSALIRVPAGEGMRKRMELRCSDSAGNPYLQFAVILGMGLYGIEHKLEAPEPVERDIFHMTAQEREESGIMSMPESLGEALHHFRNSKLMNEILGDHIFENFITVKQKEWDAFRSYVTKWEIDRYLPIL</sequence>
<dbReference type="Pfam" id="PF00120">
    <property type="entry name" value="Gln-synt_C"/>
    <property type="match status" value="1"/>
</dbReference>
<dbReference type="PROSITE" id="PS51987">
    <property type="entry name" value="GS_CATALYTIC"/>
    <property type="match status" value="1"/>
</dbReference>
<dbReference type="RefSeq" id="WP_393971363.1">
    <property type="nucleotide sequence ID" value="NZ_CP133772.1"/>
</dbReference>
<dbReference type="GO" id="GO:0005737">
    <property type="term" value="C:cytoplasm"/>
    <property type="evidence" value="ECO:0007669"/>
    <property type="project" value="UniProtKB-SubCell"/>
</dbReference>
<dbReference type="Gene3D" id="3.10.20.70">
    <property type="entry name" value="Glutamine synthetase, N-terminal domain"/>
    <property type="match status" value="1"/>
</dbReference>